<name>A0A815BZA3_9BILA</name>
<evidence type="ECO:0000256" key="1">
    <source>
        <dbReference type="SAM" id="MobiDB-lite"/>
    </source>
</evidence>
<organism evidence="2 3">
    <name type="scientific">Rotaria sordida</name>
    <dbReference type="NCBI Taxonomy" id="392033"/>
    <lineage>
        <taxon>Eukaryota</taxon>
        <taxon>Metazoa</taxon>
        <taxon>Spiralia</taxon>
        <taxon>Gnathifera</taxon>
        <taxon>Rotifera</taxon>
        <taxon>Eurotatoria</taxon>
        <taxon>Bdelloidea</taxon>
        <taxon>Philodinida</taxon>
        <taxon>Philodinidae</taxon>
        <taxon>Rotaria</taxon>
    </lineage>
</organism>
<comment type="caution">
    <text evidence="2">The sequence shown here is derived from an EMBL/GenBank/DDBJ whole genome shotgun (WGS) entry which is preliminary data.</text>
</comment>
<evidence type="ECO:0000313" key="3">
    <source>
        <dbReference type="Proteomes" id="UP000663864"/>
    </source>
</evidence>
<feature type="compositionally biased region" description="Basic and acidic residues" evidence="1">
    <location>
        <begin position="54"/>
        <end position="64"/>
    </location>
</feature>
<feature type="compositionally biased region" description="Basic residues" evidence="1">
    <location>
        <begin position="15"/>
        <end position="30"/>
    </location>
</feature>
<dbReference type="Proteomes" id="UP000663864">
    <property type="component" value="Unassembled WGS sequence"/>
</dbReference>
<dbReference type="EMBL" id="CAJNOT010002027">
    <property type="protein sequence ID" value="CAF1276281.1"/>
    <property type="molecule type" value="Genomic_DNA"/>
</dbReference>
<proteinExistence type="predicted"/>
<evidence type="ECO:0000313" key="2">
    <source>
        <dbReference type="EMBL" id="CAF1276281.1"/>
    </source>
</evidence>
<reference evidence="2" key="1">
    <citation type="submission" date="2021-02" db="EMBL/GenBank/DDBJ databases">
        <authorList>
            <person name="Nowell W R."/>
        </authorList>
    </citation>
    <scope>NUCLEOTIDE SEQUENCE</scope>
</reference>
<feature type="region of interest" description="Disordered" evidence="1">
    <location>
        <begin position="14"/>
        <end position="77"/>
    </location>
</feature>
<accession>A0A815BZA3</accession>
<protein>
    <submittedName>
        <fullName evidence="2">Uncharacterized protein</fullName>
    </submittedName>
</protein>
<dbReference type="AlphaFoldDB" id="A0A815BZA3"/>
<sequence length="77" mass="8771">KFILFYFSIVARASGAKKGKQTKSRSKAKAKQSDDDDDDDLKENDGDDDDDENEFKRPMRKEPKVQTISRSKRSADA</sequence>
<feature type="compositionally biased region" description="Acidic residues" evidence="1">
    <location>
        <begin position="34"/>
        <end position="53"/>
    </location>
</feature>
<gene>
    <name evidence="2" type="ORF">ZHD862_LOCUS26685</name>
</gene>
<feature type="non-terminal residue" evidence="2">
    <location>
        <position position="77"/>
    </location>
</feature>